<dbReference type="AlphaFoldDB" id="A0A7C9N3K0"/>
<dbReference type="OrthoDB" id="9802066at2"/>
<gene>
    <name evidence="3" type="ORF">GTA51_15935</name>
</gene>
<dbReference type="Proteomes" id="UP000482487">
    <property type="component" value="Unassembled WGS sequence"/>
</dbReference>
<organism evidence="3 4">
    <name type="scientific">Solidesulfovibrio aerotolerans</name>
    <dbReference type="NCBI Taxonomy" id="295255"/>
    <lineage>
        <taxon>Bacteria</taxon>
        <taxon>Pseudomonadati</taxon>
        <taxon>Thermodesulfobacteriota</taxon>
        <taxon>Desulfovibrionia</taxon>
        <taxon>Desulfovibrionales</taxon>
        <taxon>Desulfovibrionaceae</taxon>
        <taxon>Solidesulfovibrio</taxon>
    </lineage>
</organism>
<dbReference type="InterPro" id="IPR003607">
    <property type="entry name" value="HD/PDEase_dom"/>
</dbReference>
<protein>
    <submittedName>
        <fullName evidence="3">DUF3391 domain-containing protein</fullName>
    </submittedName>
</protein>
<accession>A0A7C9N3K0</accession>
<dbReference type="SMART" id="SM00471">
    <property type="entry name" value="HDc"/>
    <property type="match status" value="1"/>
</dbReference>
<name>A0A7C9N3K0_9BACT</name>
<dbReference type="InterPro" id="IPR037522">
    <property type="entry name" value="HD_GYP_dom"/>
</dbReference>
<dbReference type="PANTHER" id="PTHR43155">
    <property type="entry name" value="CYCLIC DI-GMP PHOSPHODIESTERASE PA4108-RELATED"/>
    <property type="match status" value="1"/>
</dbReference>
<dbReference type="Pfam" id="PF13487">
    <property type="entry name" value="HD_5"/>
    <property type="match status" value="1"/>
</dbReference>
<dbReference type="InterPro" id="IPR006674">
    <property type="entry name" value="HD_domain"/>
</dbReference>
<keyword evidence="4" id="KW-1185">Reference proteome</keyword>
<evidence type="ECO:0000313" key="3">
    <source>
        <dbReference type="EMBL" id="MYL84611.1"/>
    </source>
</evidence>
<dbReference type="InterPro" id="IPR006675">
    <property type="entry name" value="HDIG_dom"/>
</dbReference>
<feature type="domain" description="HD" evidence="1">
    <location>
        <begin position="161"/>
        <end position="283"/>
    </location>
</feature>
<feature type="domain" description="HD-GYP" evidence="2">
    <location>
        <begin position="139"/>
        <end position="334"/>
    </location>
</feature>
<dbReference type="PROSITE" id="PS51831">
    <property type="entry name" value="HD"/>
    <property type="match status" value="1"/>
</dbReference>
<sequence>MLRKIAVTDLVVGMYVVDTGLSWLEHPYLYTEEGELRSQVAVAGIAASGYTEAFIDTERGAYANTLSGEPGGEVSLAALLARGPVTPVAPVVPLAEELETAKGVYKDCLSTAQAMLRDVAAGGEVDIEAPQALVNEVIASAVRNPDALIALGKLRRHDAYTFTHGVNVAVLAVAFGASLGIEAEGLRELGLAGLFHDLGKTGVPDAILNKPGRLTPGEFTQVKAHPRLGRELLETRGLPEAVLRGVAEHHEKWGGQGYPRGLAGETVHAWGRIIGVVDIFDALTSRRAYKEGMLPTRALAVLYSMRERDFPPGLVERFIKFMGPYPVGSFVRLGSGEYAFVRGSNPARPLSPELLVAFDAAMHPAPRRILAAERDGKGPLAIAEALDPAAYGLDPLDYLGLPAG</sequence>
<evidence type="ECO:0000259" key="1">
    <source>
        <dbReference type="PROSITE" id="PS51831"/>
    </source>
</evidence>
<dbReference type="NCBIfam" id="TIGR00277">
    <property type="entry name" value="HDIG"/>
    <property type="match status" value="1"/>
</dbReference>
<dbReference type="Pfam" id="PF11871">
    <property type="entry name" value="DUF3391"/>
    <property type="match status" value="1"/>
</dbReference>
<proteinExistence type="predicted"/>
<comment type="caution">
    <text evidence="3">The sequence shown here is derived from an EMBL/GenBank/DDBJ whole genome shotgun (WGS) entry which is preliminary data.</text>
</comment>
<dbReference type="PROSITE" id="PS51832">
    <property type="entry name" value="HD_GYP"/>
    <property type="match status" value="1"/>
</dbReference>
<dbReference type="Gene3D" id="1.10.3210.10">
    <property type="entry name" value="Hypothetical protein af1432"/>
    <property type="match status" value="1"/>
</dbReference>
<dbReference type="PANTHER" id="PTHR43155:SF2">
    <property type="entry name" value="CYCLIC DI-GMP PHOSPHODIESTERASE PA4108"/>
    <property type="match status" value="1"/>
</dbReference>
<dbReference type="InterPro" id="IPR021812">
    <property type="entry name" value="DUF3391"/>
</dbReference>
<reference evidence="3 4" key="1">
    <citation type="submission" date="2020-01" db="EMBL/GenBank/DDBJ databases">
        <title>Genome sequence of Desulfovibrio aerotolerans DSM 16695(T).</title>
        <authorList>
            <person name="Karnachuk O."/>
            <person name="Avakyan M."/>
            <person name="Mardanov A."/>
            <person name="Kadnikov V."/>
            <person name="Ravin N."/>
        </authorList>
    </citation>
    <scope>NUCLEOTIDE SEQUENCE [LARGE SCALE GENOMIC DNA]</scope>
    <source>
        <strain evidence="3 4">DSM 16695</strain>
    </source>
</reference>
<dbReference type="CDD" id="cd00077">
    <property type="entry name" value="HDc"/>
    <property type="match status" value="1"/>
</dbReference>
<evidence type="ECO:0000313" key="4">
    <source>
        <dbReference type="Proteomes" id="UP000482487"/>
    </source>
</evidence>
<dbReference type="EMBL" id="WVUD01000037">
    <property type="protein sequence ID" value="MYL84611.1"/>
    <property type="molecule type" value="Genomic_DNA"/>
</dbReference>
<dbReference type="SUPFAM" id="SSF109604">
    <property type="entry name" value="HD-domain/PDEase-like"/>
    <property type="match status" value="1"/>
</dbReference>
<dbReference type="RefSeq" id="WP_160962791.1">
    <property type="nucleotide sequence ID" value="NZ_WVUD01000037.1"/>
</dbReference>
<evidence type="ECO:0000259" key="2">
    <source>
        <dbReference type="PROSITE" id="PS51832"/>
    </source>
</evidence>